<accession>A0A2P2N1N6</accession>
<organism evidence="1">
    <name type="scientific">Rhizophora mucronata</name>
    <name type="common">Asiatic mangrove</name>
    <dbReference type="NCBI Taxonomy" id="61149"/>
    <lineage>
        <taxon>Eukaryota</taxon>
        <taxon>Viridiplantae</taxon>
        <taxon>Streptophyta</taxon>
        <taxon>Embryophyta</taxon>
        <taxon>Tracheophyta</taxon>
        <taxon>Spermatophyta</taxon>
        <taxon>Magnoliopsida</taxon>
        <taxon>eudicotyledons</taxon>
        <taxon>Gunneridae</taxon>
        <taxon>Pentapetalae</taxon>
        <taxon>rosids</taxon>
        <taxon>fabids</taxon>
        <taxon>Malpighiales</taxon>
        <taxon>Rhizophoraceae</taxon>
        <taxon>Rhizophora</taxon>
    </lineage>
</organism>
<dbReference type="AlphaFoldDB" id="A0A2P2N1N6"/>
<proteinExistence type="predicted"/>
<sequence>MHNMLVTKITYQLNSSNVRKENGLNFFKNRIQQTLQIKATKQDRRVVCIIVQS</sequence>
<dbReference type="EMBL" id="GGEC01055883">
    <property type="protein sequence ID" value="MBX36367.1"/>
    <property type="molecule type" value="Transcribed_RNA"/>
</dbReference>
<protein>
    <submittedName>
        <fullName evidence="1">Uncharacterized protein</fullName>
    </submittedName>
</protein>
<reference evidence="1" key="1">
    <citation type="submission" date="2018-02" db="EMBL/GenBank/DDBJ databases">
        <title>Rhizophora mucronata_Transcriptome.</title>
        <authorList>
            <person name="Meera S.P."/>
            <person name="Sreeshan A."/>
            <person name="Augustine A."/>
        </authorList>
    </citation>
    <scope>NUCLEOTIDE SEQUENCE</scope>
    <source>
        <tissue evidence="1">Leaf</tissue>
    </source>
</reference>
<name>A0A2P2N1N6_RHIMU</name>
<evidence type="ECO:0000313" key="1">
    <source>
        <dbReference type="EMBL" id="MBX36367.1"/>
    </source>
</evidence>